<feature type="compositionally biased region" description="Polar residues" evidence="1">
    <location>
        <begin position="166"/>
        <end position="178"/>
    </location>
</feature>
<comment type="caution">
    <text evidence="2">The sequence shown here is derived from an EMBL/GenBank/DDBJ whole genome shotgun (WGS) entry which is preliminary data.</text>
</comment>
<feature type="region of interest" description="Disordered" evidence="1">
    <location>
        <begin position="150"/>
        <end position="178"/>
    </location>
</feature>
<dbReference type="AlphaFoldDB" id="A0A9Q3GGC9"/>
<keyword evidence="3" id="KW-1185">Reference proteome</keyword>
<dbReference type="PANTHER" id="PTHR11439">
    <property type="entry name" value="GAG-POL-RELATED RETROTRANSPOSON"/>
    <property type="match status" value="1"/>
</dbReference>
<feature type="compositionally biased region" description="Basic and acidic residues" evidence="1">
    <location>
        <begin position="150"/>
        <end position="164"/>
    </location>
</feature>
<sequence>MTRRSITGDLVTLESGLIIWKTCKKPNISVSSAEAEYRALTDLAKESLWIRQFGKEIKIFKNLGTATIHKDNEGFIYPSNSDCNSHGRIMKHVEIQLNFIQEVIKRMEIQLQYTTSADLLEDFLTKSVCQTVIQRGLRKLILLRLEDRKGDKQESIHKSEKACELKTSSSENMSLKKE</sequence>
<gene>
    <name evidence="2" type="ORF">O181_005057</name>
</gene>
<evidence type="ECO:0008006" key="4">
    <source>
        <dbReference type="Google" id="ProtNLM"/>
    </source>
</evidence>
<accession>A0A9Q3GGC9</accession>
<dbReference type="Proteomes" id="UP000765509">
    <property type="component" value="Unassembled WGS sequence"/>
</dbReference>
<evidence type="ECO:0000313" key="2">
    <source>
        <dbReference type="EMBL" id="MBW0465342.1"/>
    </source>
</evidence>
<dbReference type="CDD" id="cd09272">
    <property type="entry name" value="RNase_HI_RT_Ty1"/>
    <property type="match status" value="1"/>
</dbReference>
<evidence type="ECO:0000256" key="1">
    <source>
        <dbReference type="SAM" id="MobiDB-lite"/>
    </source>
</evidence>
<name>A0A9Q3GGC9_9BASI</name>
<reference evidence="2" key="1">
    <citation type="submission" date="2021-03" db="EMBL/GenBank/DDBJ databases">
        <title>Draft genome sequence of rust myrtle Austropuccinia psidii MF-1, a brazilian biotype.</title>
        <authorList>
            <person name="Quecine M.C."/>
            <person name="Pachon D.M.R."/>
            <person name="Bonatelli M.L."/>
            <person name="Correr F.H."/>
            <person name="Franceschini L.M."/>
            <person name="Leite T.F."/>
            <person name="Margarido G.R.A."/>
            <person name="Almeida C.A."/>
            <person name="Ferrarezi J.A."/>
            <person name="Labate C.A."/>
        </authorList>
    </citation>
    <scope>NUCLEOTIDE SEQUENCE</scope>
    <source>
        <strain evidence="2">MF-1</strain>
    </source>
</reference>
<organism evidence="2 3">
    <name type="scientific">Austropuccinia psidii MF-1</name>
    <dbReference type="NCBI Taxonomy" id="1389203"/>
    <lineage>
        <taxon>Eukaryota</taxon>
        <taxon>Fungi</taxon>
        <taxon>Dikarya</taxon>
        <taxon>Basidiomycota</taxon>
        <taxon>Pucciniomycotina</taxon>
        <taxon>Pucciniomycetes</taxon>
        <taxon>Pucciniales</taxon>
        <taxon>Sphaerophragmiaceae</taxon>
        <taxon>Austropuccinia</taxon>
    </lineage>
</organism>
<protein>
    <recommendedName>
        <fullName evidence="4">Copia protein</fullName>
    </recommendedName>
</protein>
<evidence type="ECO:0000313" key="3">
    <source>
        <dbReference type="Proteomes" id="UP000765509"/>
    </source>
</evidence>
<dbReference type="EMBL" id="AVOT02001016">
    <property type="protein sequence ID" value="MBW0465342.1"/>
    <property type="molecule type" value="Genomic_DNA"/>
</dbReference>
<proteinExistence type="predicted"/>
<dbReference type="PANTHER" id="PTHR11439:SF467">
    <property type="entry name" value="INTEGRASE CATALYTIC DOMAIN-CONTAINING PROTEIN"/>
    <property type="match status" value="1"/>
</dbReference>